<evidence type="ECO:0000313" key="1">
    <source>
        <dbReference type="EMBL" id="KAJ5203454.1"/>
    </source>
</evidence>
<reference evidence="1" key="1">
    <citation type="submission" date="2022-11" db="EMBL/GenBank/DDBJ databases">
        <authorList>
            <person name="Petersen C."/>
        </authorList>
    </citation>
    <scope>NUCLEOTIDE SEQUENCE</scope>
    <source>
        <strain evidence="1">IBT 20477</strain>
    </source>
</reference>
<dbReference type="AlphaFoldDB" id="A0A9W9MLG6"/>
<dbReference type="Proteomes" id="UP001150942">
    <property type="component" value="Unassembled WGS sequence"/>
</dbReference>
<dbReference type="PROSITE" id="PS51257">
    <property type="entry name" value="PROKAR_LIPOPROTEIN"/>
    <property type="match status" value="1"/>
</dbReference>
<dbReference type="OrthoDB" id="3000060at2759"/>
<organism evidence="1 2">
    <name type="scientific">Penicillium cf. viridicatum</name>
    <dbReference type="NCBI Taxonomy" id="2972119"/>
    <lineage>
        <taxon>Eukaryota</taxon>
        <taxon>Fungi</taxon>
        <taxon>Dikarya</taxon>
        <taxon>Ascomycota</taxon>
        <taxon>Pezizomycotina</taxon>
        <taxon>Eurotiomycetes</taxon>
        <taxon>Eurotiomycetidae</taxon>
        <taxon>Eurotiales</taxon>
        <taxon>Aspergillaceae</taxon>
        <taxon>Penicillium</taxon>
    </lineage>
</organism>
<dbReference type="EMBL" id="JAPQKQ010000003">
    <property type="protein sequence ID" value="KAJ5203454.1"/>
    <property type="molecule type" value="Genomic_DNA"/>
</dbReference>
<sequence>MRRQVREELFQILSSGTLGTACYSGGWTTSPDLNQTTIAGAGDGKAEATSHSWNESPSIGRLCGSVFASTLFKTLSSAASPLLEADFASDPSQAHMREQRHATLEFPKLNFSAQDDAWGYS</sequence>
<evidence type="ECO:0000313" key="2">
    <source>
        <dbReference type="Proteomes" id="UP001150942"/>
    </source>
</evidence>
<keyword evidence="2" id="KW-1185">Reference proteome</keyword>
<accession>A0A9W9MLG6</accession>
<proteinExistence type="predicted"/>
<reference evidence="1" key="2">
    <citation type="journal article" date="2023" name="IMA Fungus">
        <title>Comparative genomic study of the Penicillium genus elucidates a diverse pangenome and 15 lateral gene transfer events.</title>
        <authorList>
            <person name="Petersen C."/>
            <person name="Sorensen T."/>
            <person name="Nielsen M.R."/>
            <person name="Sondergaard T.E."/>
            <person name="Sorensen J.L."/>
            <person name="Fitzpatrick D.A."/>
            <person name="Frisvad J.C."/>
            <person name="Nielsen K.L."/>
        </authorList>
    </citation>
    <scope>NUCLEOTIDE SEQUENCE</scope>
    <source>
        <strain evidence="1">IBT 20477</strain>
    </source>
</reference>
<comment type="caution">
    <text evidence="1">The sequence shown here is derived from an EMBL/GenBank/DDBJ whole genome shotgun (WGS) entry which is preliminary data.</text>
</comment>
<name>A0A9W9MLG6_9EURO</name>
<gene>
    <name evidence="1" type="ORF">N7449_005533</name>
</gene>
<protein>
    <submittedName>
        <fullName evidence="1">Uncharacterized protein</fullName>
    </submittedName>
</protein>